<keyword evidence="3" id="KW-1185">Reference proteome</keyword>
<gene>
    <name evidence="2" type="ORF">METBIDRAFT_90709</name>
</gene>
<feature type="transmembrane region" description="Helical" evidence="1">
    <location>
        <begin position="28"/>
        <end position="47"/>
    </location>
</feature>
<reference evidence="2 3" key="1">
    <citation type="submission" date="2016-05" db="EMBL/GenBank/DDBJ databases">
        <title>Comparative genomics of biotechnologically important yeasts.</title>
        <authorList>
            <consortium name="DOE Joint Genome Institute"/>
            <person name="Riley R."/>
            <person name="Haridas S."/>
            <person name="Wolfe K.H."/>
            <person name="Lopes M.R."/>
            <person name="Hittinger C.T."/>
            <person name="Goker M."/>
            <person name="Salamov A."/>
            <person name="Wisecaver J."/>
            <person name="Long T.M."/>
            <person name="Aerts A.L."/>
            <person name="Barry K."/>
            <person name="Choi C."/>
            <person name="Clum A."/>
            <person name="Coughlan A.Y."/>
            <person name="Deshpande S."/>
            <person name="Douglass A.P."/>
            <person name="Hanson S.J."/>
            <person name="Klenk H.-P."/>
            <person name="LaButti K."/>
            <person name="Lapidus A."/>
            <person name="Lindquist E."/>
            <person name="Lipzen A."/>
            <person name="Meier-kolthoff J.P."/>
            <person name="Ohm R.A."/>
            <person name="Otillar R.P."/>
            <person name="Pangilinan J."/>
            <person name="Peng Y."/>
            <person name="Rokas A."/>
            <person name="Rosa C.A."/>
            <person name="Scheuner C."/>
            <person name="Sibirny A.A."/>
            <person name="Slot J.C."/>
            <person name="Stielow J.B."/>
            <person name="Sun H."/>
            <person name="Kurtzman C.P."/>
            <person name="Blackwell M."/>
            <person name="Grigoriev I.V."/>
            <person name="Jeffries T.W."/>
        </authorList>
    </citation>
    <scope>NUCLEOTIDE SEQUENCE [LARGE SCALE GENOMIC DNA]</scope>
    <source>
        <strain evidence="2 3">NRRL YB-4993</strain>
    </source>
</reference>
<dbReference type="RefSeq" id="XP_018713189.1">
    <property type="nucleotide sequence ID" value="XM_018859308.1"/>
</dbReference>
<dbReference type="AlphaFoldDB" id="A0A1A0HFS6"/>
<keyword evidence="1" id="KW-0812">Transmembrane</keyword>
<comment type="caution">
    <text evidence="2">The sequence shown here is derived from an EMBL/GenBank/DDBJ whole genome shotgun (WGS) entry which is preliminary data.</text>
</comment>
<keyword evidence="1" id="KW-1133">Transmembrane helix</keyword>
<protein>
    <submittedName>
        <fullName evidence="2">Uncharacterized protein</fullName>
    </submittedName>
</protein>
<dbReference type="Proteomes" id="UP000092555">
    <property type="component" value="Unassembled WGS sequence"/>
</dbReference>
<organism evidence="2 3">
    <name type="scientific">Metschnikowia bicuspidata var. bicuspidata NRRL YB-4993</name>
    <dbReference type="NCBI Taxonomy" id="869754"/>
    <lineage>
        <taxon>Eukaryota</taxon>
        <taxon>Fungi</taxon>
        <taxon>Dikarya</taxon>
        <taxon>Ascomycota</taxon>
        <taxon>Saccharomycotina</taxon>
        <taxon>Pichiomycetes</taxon>
        <taxon>Metschnikowiaceae</taxon>
        <taxon>Metschnikowia</taxon>
    </lineage>
</organism>
<accession>A0A1A0HFS6</accession>
<dbReference type="GeneID" id="30032283"/>
<sequence>MNQGPRSWQHRQGFTYLKPLKQLKHAPFLINLRAPVILFIFSFLIIVKQFHNHTDALWCGCKLEIHFKTQRSGPIVYLAMLELIW</sequence>
<name>A0A1A0HFS6_9ASCO</name>
<proteinExistence type="predicted"/>
<dbReference type="EMBL" id="LXTC01000001">
    <property type="protein sequence ID" value="OBA22708.1"/>
    <property type="molecule type" value="Genomic_DNA"/>
</dbReference>
<keyword evidence="1" id="KW-0472">Membrane</keyword>
<evidence type="ECO:0000256" key="1">
    <source>
        <dbReference type="SAM" id="Phobius"/>
    </source>
</evidence>
<evidence type="ECO:0000313" key="3">
    <source>
        <dbReference type="Proteomes" id="UP000092555"/>
    </source>
</evidence>
<evidence type="ECO:0000313" key="2">
    <source>
        <dbReference type="EMBL" id="OBA22708.1"/>
    </source>
</evidence>